<dbReference type="RefSeq" id="WP_039124655.1">
    <property type="nucleotide sequence ID" value="NZ_CP010427.1"/>
</dbReference>
<accession>A0A0A8E4Y8</accession>
<evidence type="ECO:0000313" key="1">
    <source>
        <dbReference type="EMBL" id="AJC49019.1"/>
    </source>
</evidence>
<keyword evidence="2" id="KW-1185">Reference proteome</keyword>
<dbReference type="Proteomes" id="UP000031104">
    <property type="component" value="Chromosome"/>
</dbReference>
<sequence length="283" mass="33422">MEFQDIKIKIIKEFDKYISNKFVNVFTNHRHNRRAINAKNNILLAHNITTIKWIIANEKCLLETGKPLSKINSECNKYNSSRYSNQIKNHKNNLNQSTYYKRIKECQNLINSVENIRTYRDSFKLLKIYDNQTTFQSEALDVKDRKGIDDSFILKENDVISLDPNSYYIYLIYSNRYLDYNPEMRIVKALSCGTMRHHSTLAHYGRFDAKYYEKFGIKKDVQILMGGEIITEENPYEVVISNKSGHFRPTNLAFNDYMEFISKTLGDLYKIKFVNSPYSRFAI</sequence>
<proteinExistence type="predicted"/>
<dbReference type="HOGENOM" id="CLU_982640_0_0_6"/>
<gene>
    <name evidence="1" type="ORF">SD28_04905</name>
</gene>
<dbReference type="KEGG" id="fgu:SD28_04905"/>
<dbReference type="AlphaFoldDB" id="A0A0A8E4Y8"/>
<dbReference type="STRING" id="594679.SD28_04905"/>
<protein>
    <submittedName>
        <fullName evidence="1">Uncharacterized protein</fullName>
    </submittedName>
</protein>
<name>A0A0A8E4Y8_9GAMM</name>
<reference evidence="1 2" key="1">
    <citation type="submission" date="2014-12" db="EMBL/GenBank/DDBJ databases">
        <title>Complete genome sequence of Francisella guanzhouensis strain 08HL01032 isolated from air-conditioning system in China.</title>
        <authorList>
            <person name="Svensson D."/>
            <person name="Ohrman C."/>
            <person name="Backman S."/>
            <person name="Karlsson E."/>
            <person name="Nilsson E."/>
            <person name="Bystrom M."/>
            <person name="Larkeryd A."/>
            <person name="Stenberg P."/>
            <person name="Scholtz H.C."/>
            <person name="Forsman M."/>
            <person name="Sjodin A."/>
        </authorList>
    </citation>
    <scope>NUCLEOTIDE SEQUENCE [LARGE SCALE GENOMIC DNA]</scope>
    <source>
        <strain evidence="1 2">08HL01032</strain>
    </source>
</reference>
<dbReference type="EMBL" id="CP010427">
    <property type="protein sequence ID" value="AJC49019.1"/>
    <property type="molecule type" value="Genomic_DNA"/>
</dbReference>
<evidence type="ECO:0000313" key="2">
    <source>
        <dbReference type="Proteomes" id="UP000031104"/>
    </source>
</evidence>
<organism evidence="1 2">
    <name type="scientific">Allofrancisella guangzhouensis</name>
    <dbReference type="NCBI Taxonomy" id="594679"/>
    <lineage>
        <taxon>Bacteria</taxon>
        <taxon>Pseudomonadati</taxon>
        <taxon>Pseudomonadota</taxon>
        <taxon>Gammaproteobacteria</taxon>
        <taxon>Thiotrichales</taxon>
        <taxon>Francisellaceae</taxon>
        <taxon>Allofrancisella</taxon>
    </lineage>
</organism>